<dbReference type="InterPro" id="IPR010653">
    <property type="entry name" value="NlpB/DapX"/>
</dbReference>
<name>A0A1Y6BDN1_9NEIS</name>
<sequence length="377" mass="41768">MKRSAPAAILLLTGLMAGCSTSEPLQNKLDYKSEAPAQTNKLEVPPDLTAPQIQNRYELPRSGVASLNELNQAQGSSKAPASTEAAVTKVDNVRMERAGSQRWLVAEHKQPEELWPVLKAFWQDNGFVIKTEDPQLGIMETDWAENRAKLPNDVIRKFMETVGLGNVYSTAERDKFRIRVEKTAAGTEVYFSHRGMYEVFVDEGKSETKWQPRPADPQLEAELLGRFMIRLGQTEERAKEAIKQTQTPEAPNSQIVNGTLTVNDGFDRAWRRVGLALDRIGLAVSDRNRAQGIYYVKPVKGEAEGGKTEKSGGFWSSLAFWSSGDKNEAAPKDEEFLVQLKEDSPGKTQIALTDKAGKPLPPAQTRTALGKLQAELQ</sequence>
<dbReference type="InterPro" id="IPR042268">
    <property type="entry name" value="BamC_C"/>
</dbReference>
<feature type="region of interest" description="Disordered" evidence="1">
    <location>
        <begin position="352"/>
        <end position="377"/>
    </location>
</feature>
<reference evidence="3" key="1">
    <citation type="submission" date="2017-04" db="EMBL/GenBank/DDBJ databases">
        <authorList>
            <person name="Varghese N."/>
            <person name="Submissions S."/>
        </authorList>
    </citation>
    <scope>NUCLEOTIDE SEQUENCE [LARGE SCALE GENOMIC DNA]</scope>
    <source>
        <strain evidence="3">DSM 22618</strain>
    </source>
</reference>
<protein>
    <submittedName>
        <fullName evidence="2">Beta-barrel assembly machine subunit BamC</fullName>
    </submittedName>
</protein>
<gene>
    <name evidence="2" type="ORF">SAMN02745746_00521</name>
</gene>
<dbReference type="Pfam" id="PF06804">
    <property type="entry name" value="Lipoprotein_18"/>
    <property type="match status" value="1"/>
</dbReference>
<dbReference type="PROSITE" id="PS51257">
    <property type="entry name" value="PROKAR_LIPOPROTEIN"/>
    <property type="match status" value="1"/>
</dbReference>
<dbReference type="EMBL" id="FXAG01000002">
    <property type="protein sequence ID" value="SME98523.1"/>
    <property type="molecule type" value="Genomic_DNA"/>
</dbReference>
<organism evidence="2 3">
    <name type="scientific">Pseudogulbenkiania subflava DSM 22618</name>
    <dbReference type="NCBI Taxonomy" id="1123014"/>
    <lineage>
        <taxon>Bacteria</taxon>
        <taxon>Pseudomonadati</taxon>
        <taxon>Pseudomonadota</taxon>
        <taxon>Betaproteobacteria</taxon>
        <taxon>Neisseriales</taxon>
        <taxon>Chromobacteriaceae</taxon>
        <taxon>Pseudogulbenkiania</taxon>
    </lineage>
</organism>
<dbReference type="STRING" id="1123014.SAMN02745746_00521"/>
<accession>A0A1Y6BDN1</accession>
<evidence type="ECO:0000313" key="2">
    <source>
        <dbReference type="EMBL" id="SME98523.1"/>
    </source>
</evidence>
<proteinExistence type="predicted"/>
<dbReference type="Gene3D" id="3.30.310.170">
    <property type="entry name" value="Outer membrane protein assembly factor BamC"/>
    <property type="match status" value="1"/>
</dbReference>
<evidence type="ECO:0000313" key="3">
    <source>
        <dbReference type="Proteomes" id="UP000192920"/>
    </source>
</evidence>
<dbReference type="AlphaFoldDB" id="A0A1Y6BDN1"/>
<keyword evidence="3" id="KW-1185">Reference proteome</keyword>
<dbReference type="Proteomes" id="UP000192920">
    <property type="component" value="Unassembled WGS sequence"/>
</dbReference>
<evidence type="ECO:0000256" key="1">
    <source>
        <dbReference type="SAM" id="MobiDB-lite"/>
    </source>
</evidence>
<dbReference type="RefSeq" id="WP_085274880.1">
    <property type="nucleotide sequence ID" value="NZ_FXAG01000002.1"/>
</dbReference>